<organism evidence="1 2">
    <name type="scientific">Acrobeloides nanus</name>
    <dbReference type="NCBI Taxonomy" id="290746"/>
    <lineage>
        <taxon>Eukaryota</taxon>
        <taxon>Metazoa</taxon>
        <taxon>Ecdysozoa</taxon>
        <taxon>Nematoda</taxon>
        <taxon>Chromadorea</taxon>
        <taxon>Rhabditida</taxon>
        <taxon>Tylenchina</taxon>
        <taxon>Cephalobomorpha</taxon>
        <taxon>Cephaloboidea</taxon>
        <taxon>Cephalobidae</taxon>
        <taxon>Acrobeloides</taxon>
    </lineage>
</organism>
<evidence type="ECO:0000313" key="2">
    <source>
        <dbReference type="WBParaSite" id="ACRNAN_Path_555.g2100.t1"/>
    </source>
</evidence>
<sequence length="81" mass="9433">MEATTMKATTKSREKTSISMDKWTFLDSIVKFQIFKNFNVKHKEAKVNVDNMESLSKQGRLLTTYSKLRSKLPFRMGKIGR</sequence>
<evidence type="ECO:0000313" key="1">
    <source>
        <dbReference type="Proteomes" id="UP000887540"/>
    </source>
</evidence>
<dbReference type="WBParaSite" id="ACRNAN_Path_555.g2100.t1">
    <property type="protein sequence ID" value="ACRNAN_Path_555.g2100.t1"/>
    <property type="gene ID" value="ACRNAN_Path_555.g2100"/>
</dbReference>
<accession>A0A914C9T8</accession>
<dbReference type="Proteomes" id="UP000887540">
    <property type="component" value="Unplaced"/>
</dbReference>
<dbReference type="AlphaFoldDB" id="A0A914C9T8"/>
<protein>
    <submittedName>
        <fullName evidence="2">Uncharacterized protein</fullName>
    </submittedName>
</protein>
<name>A0A914C9T8_9BILA</name>
<keyword evidence="1" id="KW-1185">Reference proteome</keyword>
<proteinExistence type="predicted"/>
<reference evidence="2" key="1">
    <citation type="submission" date="2022-11" db="UniProtKB">
        <authorList>
            <consortium name="WormBaseParasite"/>
        </authorList>
    </citation>
    <scope>IDENTIFICATION</scope>
</reference>